<feature type="region of interest" description="Disordered" evidence="1">
    <location>
        <begin position="1"/>
        <end position="30"/>
    </location>
</feature>
<evidence type="ECO:0000313" key="2">
    <source>
        <dbReference type="EMBL" id="CEK66745.1"/>
    </source>
</evidence>
<dbReference type="EMBL" id="HACG01019880">
    <property type="protein sequence ID" value="CEK66745.1"/>
    <property type="molecule type" value="Transcribed_RNA"/>
</dbReference>
<feature type="compositionally biased region" description="Polar residues" evidence="1">
    <location>
        <begin position="153"/>
        <end position="171"/>
    </location>
</feature>
<proteinExistence type="predicted"/>
<gene>
    <name evidence="2" type="primary">ORF60012</name>
</gene>
<feature type="compositionally biased region" description="Basic and acidic residues" evidence="1">
    <location>
        <begin position="197"/>
        <end position="207"/>
    </location>
</feature>
<feature type="region of interest" description="Disordered" evidence="1">
    <location>
        <begin position="364"/>
        <end position="393"/>
    </location>
</feature>
<feature type="compositionally biased region" description="Low complexity" evidence="1">
    <location>
        <begin position="261"/>
        <end position="286"/>
    </location>
</feature>
<dbReference type="AlphaFoldDB" id="A0A0B6ZG86"/>
<reference evidence="2" key="1">
    <citation type="submission" date="2014-12" db="EMBL/GenBank/DDBJ databases">
        <title>Insight into the proteome of Arion vulgaris.</title>
        <authorList>
            <person name="Aradska J."/>
            <person name="Bulat T."/>
            <person name="Smidak R."/>
            <person name="Sarate P."/>
            <person name="Gangsoo J."/>
            <person name="Sialana F."/>
            <person name="Bilban M."/>
            <person name="Lubec G."/>
        </authorList>
    </citation>
    <scope>NUCLEOTIDE SEQUENCE</scope>
    <source>
        <tissue evidence="2">Skin</tissue>
    </source>
</reference>
<feature type="non-terminal residue" evidence="2">
    <location>
        <position position="1"/>
    </location>
</feature>
<organism evidence="2">
    <name type="scientific">Arion vulgaris</name>
    <dbReference type="NCBI Taxonomy" id="1028688"/>
    <lineage>
        <taxon>Eukaryota</taxon>
        <taxon>Metazoa</taxon>
        <taxon>Spiralia</taxon>
        <taxon>Lophotrochozoa</taxon>
        <taxon>Mollusca</taxon>
        <taxon>Gastropoda</taxon>
        <taxon>Heterobranchia</taxon>
        <taxon>Euthyneura</taxon>
        <taxon>Panpulmonata</taxon>
        <taxon>Eupulmonata</taxon>
        <taxon>Stylommatophora</taxon>
        <taxon>Helicina</taxon>
        <taxon>Arionoidea</taxon>
        <taxon>Arionidae</taxon>
        <taxon>Arion</taxon>
    </lineage>
</organism>
<evidence type="ECO:0000256" key="1">
    <source>
        <dbReference type="SAM" id="MobiDB-lite"/>
    </source>
</evidence>
<sequence>GGNMLIKNKDRVTENLHRQDNPSSGHVKTKDVVGHTDKTEHIDDECKMLDDMHTQMLMRRKERKLRQQNVNSKDDKMPASHVSGMETVSGLKVVYDTELNTNTQTINTVEPVVTDNSIDKENLSKLEDDVVMEQLANKQLGNNYSLVLETRSGPHTNVESKHSNPNNQPPHTNEEIKQFTYPDNRPSKSDSYSSSKQSDENKVRQEIGSKSTTIKNEQYKQKTAENDKIVGSGSEFNSQAGLRRPSKPSKTEARMAGLEVSSGSTSSTSDLSLSSASDISDVNSSDLDNRDIILSSQCYANKYAHDGYGDLKDDHTRSKNKLAKKMLIKSANDSECKHQLFQKSTSQHAPDYFQHDCGATEDYSMSNTSVAPSKSTLSAPQDYQPCHEFDQNL</sequence>
<feature type="region of interest" description="Disordered" evidence="1">
    <location>
        <begin position="153"/>
        <end position="286"/>
    </location>
</feature>
<protein>
    <submittedName>
        <fullName evidence="2">Uncharacterized protein</fullName>
    </submittedName>
</protein>
<name>A0A0B6ZG86_9EUPU</name>
<feature type="compositionally biased region" description="Polar residues" evidence="1">
    <location>
        <begin position="364"/>
        <end position="381"/>
    </location>
</feature>
<feature type="non-terminal residue" evidence="2">
    <location>
        <position position="393"/>
    </location>
</feature>
<feature type="compositionally biased region" description="Basic and acidic residues" evidence="1">
    <location>
        <begin position="7"/>
        <end position="20"/>
    </location>
</feature>
<feature type="compositionally biased region" description="Basic and acidic residues" evidence="1">
    <location>
        <begin position="217"/>
        <end position="228"/>
    </location>
</feature>
<accession>A0A0B6ZG86</accession>